<dbReference type="KEGG" id="psco:LY89DRAFT_694153"/>
<protein>
    <submittedName>
        <fullName evidence="4">Proline-specific peptidase</fullName>
    </submittedName>
</protein>
<dbReference type="SUPFAM" id="SSF53474">
    <property type="entry name" value="alpha/beta-Hydrolases"/>
    <property type="match status" value="1"/>
</dbReference>
<sequence>MAENIQRIQISSKTEADFDYPSANKPCKTGYKIISPAVTDSSRIPLICIHGGLGMTHHYLSTHSILTEKYGIPVIFYDQIGCGFSTHLPEKSIDQIFWTEDLFIAELENLIAHLNLKEYDILGSSWGGMMSSRFASRRPAGLRKLILANAPADMNLRHESAREYCLDLPQDIQEILLKHEKAKTEDSKECNEAYLEFPGHVCNIYPFPPELVASLQHATDRTAVMAMEGTGKFKYDGALAEWSMIGEAKKIQVPTLLINGNKEIASDKAVTPFWKDIRKVKWVKMMNSTHSPHLEEKERYMEIVGEFLTEQ</sequence>
<dbReference type="PRINTS" id="PR00793">
    <property type="entry name" value="PROAMNOPTASE"/>
</dbReference>
<dbReference type="InterPro" id="IPR029058">
    <property type="entry name" value="AB_hydrolase_fold"/>
</dbReference>
<feature type="domain" description="AB hydrolase-1" evidence="3">
    <location>
        <begin position="45"/>
        <end position="296"/>
    </location>
</feature>
<dbReference type="InterPro" id="IPR050266">
    <property type="entry name" value="AB_hydrolase_sf"/>
</dbReference>
<dbReference type="Pfam" id="PF00561">
    <property type="entry name" value="Abhydrolase_1"/>
    <property type="match status" value="1"/>
</dbReference>
<dbReference type="GO" id="GO:0006508">
    <property type="term" value="P:proteolysis"/>
    <property type="evidence" value="ECO:0007669"/>
    <property type="project" value="InterPro"/>
</dbReference>
<dbReference type="AlphaFoldDB" id="A0A194XNA0"/>
<dbReference type="Gene3D" id="3.40.50.1820">
    <property type="entry name" value="alpha/beta hydrolase"/>
    <property type="match status" value="1"/>
</dbReference>
<name>A0A194XNA0_MOLSC</name>
<accession>A0A194XNA0</accession>
<dbReference type="InterPro" id="IPR000073">
    <property type="entry name" value="AB_hydrolase_1"/>
</dbReference>
<reference evidence="4 5" key="1">
    <citation type="submission" date="2015-10" db="EMBL/GenBank/DDBJ databases">
        <title>Full genome of DAOMC 229536 Phialocephala scopiformis, a fungal endophyte of spruce producing the potent anti-insectan compound rugulosin.</title>
        <authorList>
            <consortium name="DOE Joint Genome Institute"/>
            <person name="Walker A.K."/>
            <person name="Frasz S.L."/>
            <person name="Seifert K.A."/>
            <person name="Miller J.D."/>
            <person name="Mondo S.J."/>
            <person name="Labutti K."/>
            <person name="Lipzen A."/>
            <person name="Dockter R."/>
            <person name="Kennedy M."/>
            <person name="Grigoriev I.V."/>
            <person name="Spatafora J.W."/>
        </authorList>
    </citation>
    <scope>NUCLEOTIDE SEQUENCE [LARGE SCALE GENOMIC DNA]</scope>
    <source>
        <strain evidence="4 5">CBS 120377</strain>
    </source>
</reference>
<gene>
    <name evidence="4" type="ORF">LY89DRAFT_694153</name>
</gene>
<dbReference type="PANTHER" id="PTHR43798">
    <property type="entry name" value="MONOACYLGLYCEROL LIPASE"/>
    <property type="match status" value="1"/>
</dbReference>
<dbReference type="Proteomes" id="UP000070700">
    <property type="component" value="Unassembled WGS sequence"/>
</dbReference>
<dbReference type="InParanoid" id="A0A194XNA0"/>
<dbReference type="InterPro" id="IPR005945">
    <property type="entry name" value="Pro_imino_pep"/>
</dbReference>
<proteinExistence type="inferred from homology"/>
<evidence type="ECO:0000313" key="5">
    <source>
        <dbReference type="Proteomes" id="UP000070700"/>
    </source>
</evidence>
<dbReference type="PIRSF" id="PIRSF005539">
    <property type="entry name" value="Pept_S33_TRI_F1"/>
    <property type="match status" value="1"/>
</dbReference>
<dbReference type="GO" id="GO:0008233">
    <property type="term" value="F:peptidase activity"/>
    <property type="evidence" value="ECO:0007669"/>
    <property type="project" value="InterPro"/>
</dbReference>
<evidence type="ECO:0000259" key="3">
    <source>
        <dbReference type="Pfam" id="PF00561"/>
    </source>
</evidence>
<keyword evidence="5" id="KW-1185">Reference proteome</keyword>
<comment type="similarity">
    <text evidence="1">Belongs to the peptidase S33 family.</text>
</comment>
<dbReference type="PANTHER" id="PTHR43798:SF33">
    <property type="entry name" value="HYDROLASE, PUTATIVE (AFU_ORTHOLOGUE AFUA_2G14860)-RELATED"/>
    <property type="match status" value="1"/>
</dbReference>
<dbReference type="EMBL" id="KQ947407">
    <property type="protein sequence ID" value="KUJ21574.1"/>
    <property type="molecule type" value="Genomic_DNA"/>
</dbReference>
<dbReference type="RefSeq" id="XP_018075929.1">
    <property type="nucleotide sequence ID" value="XM_018216681.1"/>
</dbReference>
<keyword evidence="2" id="KW-0378">Hydrolase</keyword>
<evidence type="ECO:0000313" key="4">
    <source>
        <dbReference type="EMBL" id="KUJ21574.1"/>
    </source>
</evidence>
<organism evidence="4 5">
    <name type="scientific">Mollisia scopiformis</name>
    <name type="common">Conifer needle endophyte fungus</name>
    <name type="synonym">Phialocephala scopiformis</name>
    <dbReference type="NCBI Taxonomy" id="149040"/>
    <lineage>
        <taxon>Eukaryota</taxon>
        <taxon>Fungi</taxon>
        <taxon>Dikarya</taxon>
        <taxon>Ascomycota</taxon>
        <taxon>Pezizomycotina</taxon>
        <taxon>Leotiomycetes</taxon>
        <taxon>Helotiales</taxon>
        <taxon>Mollisiaceae</taxon>
        <taxon>Mollisia</taxon>
    </lineage>
</organism>
<dbReference type="NCBIfam" id="TIGR01250">
    <property type="entry name" value="pro_imino_pep_2"/>
    <property type="match status" value="1"/>
</dbReference>
<dbReference type="GO" id="GO:0016020">
    <property type="term" value="C:membrane"/>
    <property type="evidence" value="ECO:0007669"/>
    <property type="project" value="TreeGrafter"/>
</dbReference>
<dbReference type="GeneID" id="28826407"/>
<dbReference type="OrthoDB" id="190201at2759"/>
<evidence type="ECO:0000256" key="2">
    <source>
        <dbReference type="ARBA" id="ARBA00022801"/>
    </source>
</evidence>
<evidence type="ECO:0000256" key="1">
    <source>
        <dbReference type="ARBA" id="ARBA00010088"/>
    </source>
</evidence>
<dbReference type="InterPro" id="IPR002410">
    <property type="entry name" value="Peptidase_S33"/>
</dbReference>